<keyword evidence="8 9" id="KW-0472">Membrane</keyword>
<keyword evidence="5 9" id="KW-0812">Transmembrane</keyword>
<dbReference type="CDD" id="cd06261">
    <property type="entry name" value="TM_PBP2"/>
    <property type="match status" value="2"/>
</dbReference>
<evidence type="ECO:0000256" key="5">
    <source>
        <dbReference type="ARBA" id="ARBA00022692"/>
    </source>
</evidence>
<dbReference type="SUPFAM" id="SSF161098">
    <property type="entry name" value="MetI-like"/>
    <property type="match status" value="2"/>
</dbReference>
<dbReference type="InterPro" id="IPR035906">
    <property type="entry name" value="MetI-like_sf"/>
</dbReference>
<dbReference type="InterPro" id="IPR043429">
    <property type="entry name" value="ArtM/GltK/GlnP/TcyL/YhdX-like"/>
</dbReference>
<evidence type="ECO:0000256" key="7">
    <source>
        <dbReference type="ARBA" id="ARBA00022989"/>
    </source>
</evidence>
<evidence type="ECO:0000259" key="10">
    <source>
        <dbReference type="PROSITE" id="PS50928"/>
    </source>
</evidence>
<dbReference type="GO" id="GO:0022857">
    <property type="term" value="F:transmembrane transporter activity"/>
    <property type="evidence" value="ECO:0007669"/>
    <property type="project" value="InterPro"/>
</dbReference>
<dbReference type="AlphaFoldDB" id="A0A1H9X6X2"/>
<dbReference type="Gene3D" id="1.10.3720.10">
    <property type="entry name" value="MetI-like"/>
    <property type="match status" value="2"/>
</dbReference>
<feature type="transmembrane region" description="Helical" evidence="9">
    <location>
        <begin position="130"/>
        <end position="151"/>
    </location>
</feature>
<feature type="transmembrane region" description="Helical" evidence="9">
    <location>
        <begin position="191"/>
        <end position="209"/>
    </location>
</feature>
<dbReference type="EMBL" id="FOGU01000019">
    <property type="protein sequence ID" value="SES41811.1"/>
    <property type="molecule type" value="Genomic_DNA"/>
</dbReference>
<protein>
    <submittedName>
        <fullName evidence="11">Amine acid ABC transporter, permease protein, 3-TM region, His/Glu/Gln/Arg/opine family</fullName>
    </submittedName>
</protein>
<dbReference type="InterPro" id="IPR010065">
    <property type="entry name" value="AA_ABC_transptr_permease_3TM"/>
</dbReference>
<evidence type="ECO:0000313" key="11">
    <source>
        <dbReference type="EMBL" id="SES41811.1"/>
    </source>
</evidence>
<dbReference type="NCBIfam" id="TIGR01726">
    <property type="entry name" value="HEQRo_perm_3TM"/>
    <property type="match status" value="1"/>
</dbReference>
<name>A0A1H9X6X2_9RHOB</name>
<keyword evidence="12" id="KW-1185">Reference proteome</keyword>
<comment type="subcellular location">
    <subcellularLocation>
        <location evidence="1">Cell inner membrane</location>
        <topology evidence="1">Multi-pass membrane protein</topology>
    </subcellularLocation>
    <subcellularLocation>
        <location evidence="9">Cell membrane</location>
        <topology evidence="9">Multi-pass membrane protein</topology>
    </subcellularLocation>
</comment>
<keyword evidence="3 9" id="KW-0813">Transport</keyword>
<evidence type="ECO:0000256" key="2">
    <source>
        <dbReference type="ARBA" id="ARBA00010072"/>
    </source>
</evidence>
<organism evidence="11 12">
    <name type="scientific">Tranquillimonas rosea</name>
    <dbReference type="NCBI Taxonomy" id="641238"/>
    <lineage>
        <taxon>Bacteria</taxon>
        <taxon>Pseudomonadati</taxon>
        <taxon>Pseudomonadota</taxon>
        <taxon>Alphaproteobacteria</taxon>
        <taxon>Rhodobacterales</taxon>
        <taxon>Roseobacteraceae</taxon>
        <taxon>Tranquillimonas</taxon>
    </lineage>
</organism>
<sequence>MTTLTQPPQESFRLSQLLYDTRYRSLTIQVVAFILLMAFFWWLIANTVANLEALGKDFDFGFLGQRAGYDINQTLIPYTSGATHARAALVGILNTLLVAFMGCILATVIGVIAGVLRLSKNWLVARLMTIYVEGFRNVPLLLWIIAIFALMTESTPQPRDFREGGGASLLFDWVAITNRGVYVPAPNWGDGAGVMIAVFVASLVGIWAWRRFARQRLESRGQLLPVMRVSLALFFIPTLIVYFAFAAITGGREQAIVAAGATEQSSLADFAQSQSGLNVCLIPGSAASLNLERRLMADDLNYNAVPFTDEQGALAGFQSGDCNVVSLPSADAGPYIANGGFEGQPAVLSDTILRGNPVEFERPVLGGFNFEGGIHLRNSLIALWLALSLYTGAFIAEIVRSGILSVNKGQSEAAFALGLRPNRVMNLVILPQALRVIVPPLISQYLNLTKNSSLAIAVGYMDVRSTLGGISINQTGRELEGMLLMALFYLLLSLLISGLLNIYNASIKLKER</sequence>
<accession>A0A1H9X6X2</accession>
<dbReference type="PANTHER" id="PTHR30614:SF37">
    <property type="entry name" value="AMINO-ACID ABC TRANSPORTER PERMEASE PROTEIN YHDX-RELATED"/>
    <property type="match status" value="1"/>
</dbReference>
<keyword evidence="7 9" id="KW-1133">Transmembrane helix</keyword>
<evidence type="ECO:0000256" key="4">
    <source>
        <dbReference type="ARBA" id="ARBA00022475"/>
    </source>
</evidence>
<dbReference type="Proteomes" id="UP000198885">
    <property type="component" value="Unassembled WGS sequence"/>
</dbReference>
<evidence type="ECO:0000256" key="8">
    <source>
        <dbReference type="ARBA" id="ARBA00023136"/>
    </source>
</evidence>
<gene>
    <name evidence="11" type="ORF">SAMN04490244_11941</name>
</gene>
<dbReference type="Pfam" id="PF00528">
    <property type="entry name" value="BPD_transp_1"/>
    <property type="match status" value="1"/>
</dbReference>
<reference evidence="11 12" key="1">
    <citation type="submission" date="2016-10" db="EMBL/GenBank/DDBJ databases">
        <authorList>
            <person name="de Groot N.N."/>
        </authorList>
    </citation>
    <scope>NUCLEOTIDE SEQUENCE [LARGE SCALE GENOMIC DNA]</scope>
    <source>
        <strain evidence="11 12">DSM 23042</strain>
    </source>
</reference>
<proteinExistence type="inferred from homology"/>
<feature type="transmembrane region" description="Helical" evidence="9">
    <location>
        <begin position="482"/>
        <end position="503"/>
    </location>
</feature>
<evidence type="ECO:0000256" key="6">
    <source>
        <dbReference type="ARBA" id="ARBA00022970"/>
    </source>
</evidence>
<keyword evidence="4" id="KW-1003">Cell membrane</keyword>
<feature type="transmembrane region" description="Helical" evidence="9">
    <location>
        <begin position="96"/>
        <end position="118"/>
    </location>
</feature>
<evidence type="ECO:0000256" key="3">
    <source>
        <dbReference type="ARBA" id="ARBA00022448"/>
    </source>
</evidence>
<evidence type="ECO:0000256" key="9">
    <source>
        <dbReference type="RuleBase" id="RU363032"/>
    </source>
</evidence>
<feature type="transmembrane region" description="Helical" evidence="9">
    <location>
        <begin position="229"/>
        <end position="248"/>
    </location>
</feature>
<feature type="transmembrane region" description="Helical" evidence="9">
    <location>
        <begin position="23"/>
        <end position="44"/>
    </location>
</feature>
<evidence type="ECO:0000313" key="12">
    <source>
        <dbReference type="Proteomes" id="UP000198885"/>
    </source>
</evidence>
<dbReference type="GO" id="GO:0006865">
    <property type="term" value="P:amino acid transport"/>
    <property type="evidence" value="ECO:0007669"/>
    <property type="project" value="UniProtKB-KW"/>
</dbReference>
<comment type="similarity">
    <text evidence="2">Belongs to the binding-protein-dependent transport system permease family. HisMQ subfamily.</text>
</comment>
<dbReference type="STRING" id="641238.SAMN04490244_11941"/>
<keyword evidence="6" id="KW-0029">Amino-acid transport</keyword>
<dbReference type="PANTHER" id="PTHR30614">
    <property type="entry name" value="MEMBRANE COMPONENT OF AMINO ACID ABC TRANSPORTER"/>
    <property type="match status" value="1"/>
</dbReference>
<dbReference type="RefSeq" id="WP_092696343.1">
    <property type="nucleotide sequence ID" value="NZ_FOGU01000019.1"/>
</dbReference>
<feature type="domain" description="ABC transmembrane type-1" evidence="10">
    <location>
        <begin position="92"/>
        <end position="500"/>
    </location>
</feature>
<dbReference type="GO" id="GO:0043190">
    <property type="term" value="C:ATP-binding cassette (ABC) transporter complex"/>
    <property type="evidence" value="ECO:0007669"/>
    <property type="project" value="InterPro"/>
</dbReference>
<dbReference type="InterPro" id="IPR000515">
    <property type="entry name" value="MetI-like"/>
</dbReference>
<evidence type="ECO:0000256" key="1">
    <source>
        <dbReference type="ARBA" id="ARBA00004429"/>
    </source>
</evidence>
<dbReference type="OrthoDB" id="9808531at2"/>
<dbReference type="PROSITE" id="PS50928">
    <property type="entry name" value="ABC_TM1"/>
    <property type="match status" value="1"/>
</dbReference>